<dbReference type="EMBL" id="BAAATD010000002">
    <property type="protein sequence ID" value="GAA2585866.1"/>
    <property type="molecule type" value="Genomic_DNA"/>
</dbReference>
<feature type="compositionally biased region" description="Low complexity" evidence="5">
    <location>
        <begin position="357"/>
        <end position="368"/>
    </location>
</feature>
<dbReference type="Gene3D" id="1.10.510.10">
    <property type="entry name" value="Transferase(Phosphotransferase) domain 1"/>
    <property type="match status" value="1"/>
</dbReference>
<dbReference type="InterPro" id="IPR008271">
    <property type="entry name" value="Ser/Thr_kinase_AS"/>
</dbReference>
<accession>A0ABN3PJ71</accession>
<evidence type="ECO:0000256" key="6">
    <source>
        <dbReference type="SAM" id="Phobius"/>
    </source>
</evidence>
<dbReference type="Proteomes" id="UP001501509">
    <property type="component" value="Unassembled WGS sequence"/>
</dbReference>
<feature type="region of interest" description="Disordered" evidence="5">
    <location>
        <begin position="340"/>
        <end position="449"/>
    </location>
</feature>
<protein>
    <recommendedName>
        <fullName evidence="7">Protein kinase domain-containing protein</fullName>
    </recommendedName>
</protein>
<evidence type="ECO:0000256" key="2">
    <source>
        <dbReference type="ARBA" id="ARBA00022741"/>
    </source>
</evidence>
<dbReference type="SUPFAM" id="SSF56112">
    <property type="entry name" value="Protein kinase-like (PK-like)"/>
    <property type="match status" value="1"/>
</dbReference>
<evidence type="ECO:0000256" key="3">
    <source>
        <dbReference type="ARBA" id="ARBA00022777"/>
    </source>
</evidence>
<keyword evidence="6" id="KW-1133">Transmembrane helix</keyword>
<evidence type="ECO:0000256" key="1">
    <source>
        <dbReference type="ARBA" id="ARBA00022679"/>
    </source>
</evidence>
<feature type="compositionally biased region" description="Low complexity" evidence="5">
    <location>
        <begin position="286"/>
        <end position="303"/>
    </location>
</feature>
<sequence length="544" mass="55180">MSDPLRPEDPQAVGPYRLSGRLGMGGQGVVYLGAGADGTPVAVKLLREELAADARVRERFMKEIAAARRVDPFCIAQVLDASLDGPRPYIVTEYVEGPSLQQAGPRANAAALQRLAVATATALAAIHQAGIVHRDFKPSNVLLGPDGPRVIDFGIARASEAPLTMTSSIIGTPAYMAPEQFEGKTVGAPADVFAWGVVMVFAATGEPAFGADTLPAVMKRVLSDTPDLSGLPEPLRTTVGACLAKDPAQRPSMQDVLLRLLGSAQQTAAPADADATVVDRPRTPAPQGQHFQQPGPGQQPQRQQRQRPRRRPALVLGAGIGGGLLAAAAAVVLVVTQLTGGSGSKDPESTDAAGVSGNNPQQNGGAPNSATGAGKTGNGSGKASPGAGNDPKAGGGRTNPSQSPGAGGGGSNPGGGSDGGGNPDGGSGGGGDGGDGGGGGGGSQPPPTASARIAYFKVGKSGCNPKGYPMDFKYSIATDKNPTKVEYALYFDGRLGVGHPIRTTADPNWTISNSQTEDTAGTHTYRMVLLSPVRAERTVTVKVC</sequence>
<dbReference type="PANTHER" id="PTHR43289">
    <property type="entry name" value="MITOGEN-ACTIVATED PROTEIN KINASE KINASE KINASE 20-RELATED"/>
    <property type="match status" value="1"/>
</dbReference>
<keyword evidence="6" id="KW-0472">Membrane</keyword>
<feature type="region of interest" description="Disordered" evidence="5">
    <location>
        <begin position="268"/>
        <end position="310"/>
    </location>
</feature>
<organism evidence="8 9">
    <name type="scientific">Actinomadura fulvescens</name>
    <dbReference type="NCBI Taxonomy" id="46160"/>
    <lineage>
        <taxon>Bacteria</taxon>
        <taxon>Bacillati</taxon>
        <taxon>Actinomycetota</taxon>
        <taxon>Actinomycetes</taxon>
        <taxon>Streptosporangiales</taxon>
        <taxon>Thermomonosporaceae</taxon>
        <taxon>Actinomadura</taxon>
    </lineage>
</organism>
<dbReference type="CDD" id="cd14014">
    <property type="entry name" value="STKc_PknB_like"/>
    <property type="match status" value="1"/>
</dbReference>
<gene>
    <name evidence="8" type="ORF">GCM10010411_18220</name>
</gene>
<keyword evidence="9" id="KW-1185">Reference proteome</keyword>
<evidence type="ECO:0000256" key="4">
    <source>
        <dbReference type="ARBA" id="ARBA00022840"/>
    </source>
</evidence>
<proteinExistence type="predicted"/>
<feature type="transmembrane region" description="Helical" evidence="6">
    <location>
        <begin position="313"/>
        <end position="335"/>
    </location>
</feature>
<evidence type="ECO:0000259" key="7">
    <source>
        <dbReference type="PROSITE" id="PS50011"/>
    </source>
</evidence>
<dbReference type="PANTHER" id="PTHR43289:SF34">
    <property type="entry name" value="SERINE_THREONINE-PROTEIN KINASE YBDM-RELATED"/>
    <property type="match status" value="1"/>
</dbReference>
<dbReference type="InterPro" id="IPR000719">
    <property type="entry name" value="Prot_kinase_dom"/>
</dbReference>
<keyword evidence="3" id="KW-0418">Kinase</keyword>
<feature type="domain" description="Protein kinase" evidence="7">
    <location>
        <begin position="16"/>
        <end position="261"/>
    </location>
</feature>
<keyword evidence="6" id="KW-0812">Transmembrane</keyword>
<evidence type="ECO:0000313" key="8">
    <source>
        <dbReference type="EMBL" id="GAA2585866.1"/>
    </source>
</evidence>
<dbReference type="InterPro" id="IPR011009">
    <property type="entry name" value="Kinase-like_dom_sf"/>
</dbReference>
<evidence type="ECO:0000256" key="5">
    <source>
        <dbReference type="SAM" id="MobiDB-lite"/>
    </source>
</evidence>
<dbReference type="PROSITE" id="PS50011">
    <property type="entry name" value="PROTEIN_KINASE_DOM"/>
    <property type="match status" value="1"/>
</dbReference>
<dbReference type="Gene3D" id="3.30.200.20">
    <property type="entry name" value="Phosphorylase Kinase, domain 1"/>
    <property type="match status" value="1"/>
</dbReference>
<comment type="caution">
    <text evidence="8">The sequence shown here is derived from an EMBL/GenBank/DDBJ whole genome shotgun (WGS) entry which is preliminary data.</text>
</comment>
<name>A0ABN3PJ71_9ACTN</name>
<keyword evidence="4" id="KW-0067">ATP-binding</keyword>
<dbReference type="RefSeq" id="WP_344539565.1">
    <property type="nucleotide sequence ID" value="NZ_BAAATD010000002.1"/>
</dbReference>
<feature type="compositionally biased region" description="Gly residues" evidence="5">
    <location>
        <begin position="405"/>
        <end position="443"/>
    </location>
</feature>
<keyword evidence="2" id="KW-0547">Nucleotide-binding</keyword>
<dbReference type="Pfam" id="PF00069">
    <property type="entry name" value="Pkinase"/>
    <property type="match status" value="1"/>
</dbReference>
<dbReference type="PROSITE" id="PS00108">
    <property type="entry name" value="PROTEIN_KINASE_ST"/>
    <property type="match status" value="1"/>
</dbReference>
<evidence type="ECO:0000313" key="9">
    <source>
        <dbReference type="Proteomes" id="UP001501509"/>
    </source>
</evidence>
<keyword evidence="1" id="KW-0808">Transferase</keyword>
<reference evidence="8 9" key="1">
    <citation type="journal article" date="2019" name="Int. J. Syst. Evol. Microbiol.">
        <title>The Global Catalogue of Microorganisms (GCM) 10K type strain sequencing project: providing services to taxonomists for standard genome sequencing and annotation.</title>
        <authorList>
            <consortium name="The Broad Institute Genomics Platform"/>
            <consortium name="The Broad Institute Genome Sequencing Center for Infectious Disease"/>
            <person name="Wu L."/>
            <person name="Ma J."/>
        </authorList>
    </citation>
    <scope>NUCLEOTIDE SEQUENCE [LARGE SCALE GENOMIC DNA]</scope>
    <source>
        <strain evidence="8 9">JCM 6833</strain>
    </source>
</reference>